<comment type="caution">
    <text evidence="5">The sequence shown here is derived from an EMBL/GenBank/DDBJ whole genome shotgun (WGS) entry which is preliminary data.</text>
</comment>
<accession>A0AAD4PLL5</accession>
<dbReference type="SUPFAM" id="SSF50978">
    <property type="entry name" value="WD40 repeat-like"/>
    <property type="match status" value="1"/>
</dbReference>
<dbReference type="Gene3D" id="2.130.10.10">
    <property type="entry name" value="YVTN repeat-like/Quinoprotein amine dehydrogenase"/>
    <property type="match status" value="3"/>
</dbReference>
<dbReference type="Pfam" id="PF23774">
    <property type="entry name" value="TPR_GEMI5"/>
    <property type="match status" value="1"/>
</dbReference>
<evidence type="ECO:0000259" key="2">
    <source>
        <dbReference type="Pfam" id="PF23770"/>
    </source>
</evidence>
<dbReference type="GO" id="GO:0000387">
    <property type="term" value="P:spliceosomal snRNP assembly"/>
    <property type="evidence" value="ECO:0007669"/>
    <property type="project" value="TreeGrafter"/>
</dbReference>
<feature type="domain" description="Gem-associated protein 5 second beta-propeller" evidence="4">
    <location>
        <begin position="639"/>
        <end position="915"/>
    </location>
</feature>
<feature type="compositionally biased region" description="Polar residues" evidence="1">
    <location>
        <begin position="397"/>
        <end position="416"/>
    </location>
</feature>
<evidence type="ECO:0008006" key="7">
    <source>
        <dbReference type="Google" id="ProtNLM"/>
    </source>
</evidence>
<dbReference type="EMBL" id="JAJJHW010002585">
    <property type="protein sequence ID" value="KAH8371286.1"/>
    <property type="molecule type" value="Genomic_DNA"/>
</dbReference>
<dbReference type="InterPro" id="IPR052640">
    <property type="entry name" value="Gemin-5"/>
</dbReference>
<dbReference type="GO" id="GO:0005634">
    <property type="term" value="C:nucleus"/>
    <property type="evidence" value="ECO:0007669"/>
    <property type="project" value="TreeGrafter"/>
</dbReference>
<feature type="domain" description="Gem-associated protein 5 first beta-propeller" evidence="2">
    <location>
        <begin position="26"/>
        <end position="241"/>
    </location>
</feature>
<sequence length="1294" mass="145414">MNTAAIYNNVPTPVCSQTPLSVATPDGGILYTGFKCINYIAAPAQNKNDATADEVKTMSTRITVSALDVSPLWGQKRCYESKEFSKQFAIVAEDLSVQVWDCALGESIMGHKAHQHQHEARDVRMYPLIKVLMGYICNGNILSIDATDLVIYCVASNTYCRRPTFISPRNHQLTVLRCSPYNENLFALGTSAGFVMVCDMRKMNIVYKFTCQQSSICGLAWREMAFPRDERKANDQWRNTEVAPITKTEPLELKGDKKSSNDCDDFVGLEKPTDKEALEFEEACKGIKENPKAKNVNAKEKSKKQAGKAPLCKSKAADSDDIFDIYNTDHLECEFGAPSRLPVKMNKYADDFVGLEKPVDNVRLDFMEACRSMKAEMKAHLEHSTDEPQVEVTLADCQQSGVRGPRSDSSNISQKGDNSDPLISESSEGSLEVIQFSSSSDDAVIVDGEAAKPKREVLHHIYHQAEVHETPKALEVKPQPSSKFVKDVPTIDTISITSSDSASRPDILLVSINENDVIMIWNTLTGAHCGKTYSKGNAPGKARDVHWLSDNIIVSLGRHQLVYWLLDFDSKQRRYKLQKDHINKCTVQDIITIAPIANNDSIWMTMRNRRVGILSPKTGVLYAVYGTLAFGVRAIAECPDDMNKIALGCSDKRVALFDLSKLRPQYAPIESVHVNSTVYSLAWSPDCLQLAFGTYDGMVGIIDVDSMRVRTTFRSVHKKEVYSLMWQDNYIYFIANHVLGVYTANQPKKDAIVFENIERPSYMCVRDAFLFVGSEDGFLQLYERKPDVELAYTSVRQTALLSRYVTDIVFNPLQRNQFAVVGHDKLLHIMEFQPEQRSWSKQFTLTASDPKASITSVKWSNMEAHLLLSFHIEGKVCLWNLKELSEPPLTISYHCPMWCGMFLPTDESVIMSGGKALSLELISIKKALAMNEKNICCKSDALLKVKWASKSMTPPQGAVLNASQKKRLRREKRKTENELQSAPLEHATKSADQLVNEPTDKVLSDTLQMLSLGTKDMNALPTQSDGNKAKEINAQTYPDNFMAHSRTCLCLTQKELNKYALEKLAIVLTEDAAKIDKSVLMSKLFSTKVMAKDLIATELTNLKQSNNKDIAPLCLSVSTFKVRDELQQHIENKTLNEWHLSLAPAVSYVFWQKCCLAYALQMEEKGFIVHAATYLGAVDMQTDAINMLLKHEYFKEALAHARIHLPATDPMIKTIINNWLEQLEKTGNFAAAALICVLDNEMLRGFSYLRKFRNCTPEIADLMEQIKRIGQLGSLFEDRCMDNDNEKELKEEAN</sequence>
<evidence type="ECO:0000256" key="1">
    <source>
        <dbReference type="SAM" id="MobiDB-lite"/>
    </source>
</evidence>
<keyword evidence="6" id="KW-1185">Reference proteome</keyword>
<dbReference type="InterPro" id="IPR056421">
    <property type="entry name" value="TPR_GEMI5"/>
</dbReference>
<dbReference type="Proteomes" id="UP001200034">
    <property type="component" value="Unassembled WGS sequence"/>
</dbReference>
<feature type="region of interest" description="Disordered" evidence="1">
    <location>
        <begin position="956"/>
        <end position="981"/>
    </location>
</feature>
<dbReference type="Pfam" id="PF23775">
    <property type="entry name" value="Beta-prop_RIG_2nd"/>
    <property type="match status" value="1"/>
</dbReference>
<organism evidence="5 6">
    <name type="scientific">Drosophila rubida</name>
    <dbReference type="NCBI Taxonomy" id="30044"/>
    <lineage>
        <taxon>Eukaryota</taxon>
        <taxon>Metazoa</taxon>
        <taxon>Ecdysozoa</taxon>
        <taxon>Arthropoda</taxon>
        <taxon>Hexapoda</taxon>
        <taxon>Insecta</taxon>
        <taxon>Pterygota</taxon>
        <taxon>Neoptera</taxon>
        <taxon>Endopterygota</taxon>
        <taxon>Diptera</taxon>
        <taxon>Brachycera</taxon>
        <taxon>Muscomorpha</taxon>
        <taxon>Ephydroidea</taxon>
        <taxon>Drosophilidae</taxon>
        <taxon>Drosophila</taxon>
    </lineage>
</organism>
<name>A0AAD4PLL5_9MUSC</name>
<feature type="domain" description="Gem-associated protein 5 first beta-propeller" evidence="2">
    <location>
        <begin position="295"/>
        <end position="603"/>
    </location>
</feature>
<dbReference type="InterPro" id="IPR001680">
    <property type="entry name" value="WD40_rpt"/>
</dbReference>
<feature type="region of interest" description="Disordered" evidence="1">
    <location>
        <begin position="397"/>
        <end position="426"/>
    </location>
</feature>
<evidence type="ECO:0000313" key="5">
    <source>
        <dbReference type="EMBL" id="KAH8371286.1"/>
    </source>
</evidence>
<evidence type="ECO:0000259" key="3">
    <source>
        <dbReference type="Pfam" id="PF23774"/>
    </source>
</evidence>
<dbReference type="InterPro" id="IPR015943">
    <property type="entry name" value="WD40/YVTN_repeat-like_dom_sf"/>
</dbReference>
<evidence type="ECO:0000313" key="6">
    <source>
        <dbReference type="Proteomes" id="UP001200034"/>
    </source>
</evidence>
<dbReference type="SUPFAM" id="SSF50952">
    <property type="entry name" value="Soluble quinoprotein glucose dehydrogenase"/>
    <property type="match status" value="1"/>
</dbReference>
<gene>
    <name evidence="5" type="ORF">KR093_006792</name>
</gene>
<dbReference type="InterPro" id="IPR036322">
    <property type="entry name" value="WD40_repeat_dom_sf"/>
</dbReference>
<evidence type="ECO:0000259" key="4">
    <source>
        <dbReference type="Pfam" id="PF23775"/>
    </source>
</evidence>
<dbReference type="Pfam" id="PF23770">
    <property type="entry name" value="Beta-prop_RIG_1st"/>
    <property type="match status" value="2"/>
</dbReference>
<proteinExistence type="predicted"/>
<dbReference type="GO" id="GO:0003730">
    <property type="term" value="F:mRNA 3'-UTR binding"/>
    <property type="evidence" value="ECO:0007669"/>
    <property type="project" value="TreeGrafter"/>
</dbReference>
<feature type="domain" description="Gem-associated protein 5 TPR" evidence="3">
    <location>
        <begin position="1083"/>
        <end position="1251"/>
    </location>
</feature>
<dbReference type="InterPro" id="IPR056432">
    <property type="entry name" value="Beta-prop_GEMI5_1st"/>
</dbReference>
<dbReference type="SMART" id="SM00320">
    <property type="entry name" value="WD40"/>
    <property type="match status" value="6"/>
</dbReference>
<reference evidence="5" key="1">
    <citation type="journal article" date="2021" name="Mol. Ecol. Resour.">
        <title>Phylogenomic analyses of the genus Drosophila reveals genomic signals of climate adaptation.</title>
        <authorList>
            <person name="Li F."/>
            <person name="Rane R.V."/>
            <person name="Luria V."/>
            <person name="Xiong Z."/>
            <person name="Chen J."/>
            <person name="Li Z."/>
            <person name="Catullo R.A."/>
            <person name="Griffin P.C."/>
            <person name="Schiffer M."/>
            <person name="Pearce S."/>
            <person name="Lee S.F."/>
            <person name="McElroy K."/>
            <person name="Stocker A."/>
            <person name="Shirriffs J."/>
            <person name="Cockerell F."/>
            <person name="Coppin C."/>
            <person name="Sgro C.M."/>
            <person name="Karger A."/>
            <person name="Cain J.W."/>
            <person name="Weber J.A."/>
            <person name="Santpere G."/>
            <person name="Kirschner M.W."/>
            <person name="Hoffmann A.A."/>
            <person name="Oakeshott J.G."/>
            <person name="Zhang G."/>
        </authorList>
    </citation>
    <scope>NUCLEOTIDE SEQUENCE</scope>
    <source>
        <strain evidence="5">BGI-SZ-2011g</strain>
    </source>
</reference>
<protein>
    <recommendedName>
        <fullName evidence="7">Protein rigor mortis</fullName>
    </recommendedName>
</protein>
<dbReference type="GO" id="GO:0032797">
    <property type="term" value="C:SMN complex"/>
    <property type="evidence" value="ECO:0007669"/>
    <property type="project" value="TreeGrafter"/>
</dbReference>
<dbReference type="PANTHER" id="PTHR46362">
    <property type="entry name" value="GEM-ASSOCIATED PROTEIN 5"/>
    <property type="match status" value="1"/>
</dbReference>
<dbReference type="InterPro" id="IPR011041">
    <property type="entry name" value="Quinoprot_gluc/sorb_DH_b-prop"/>
</dbReference>
<dbReference type="PANTHER" id="PTHR46362:SF1">
    <property type="entry name" value="GEM-ASSOCIATED PROTEIN 5"/>
    <property type="match status" value="1"/>
</dbReference>
<dbReference type="InterPro" id="IPR056424">
    <property type="entry name" value="Beta-prop_GEMI5_2nd"/>
</dbReference>